<dbReference type="Proteomes" id="UP001075001">
    <property type="component" value="Unassembled WGS sequence"/>
</dbReference>
<dbReference type="RefSeq" id="WP_227015953.1">
    <property type="nucleotide sequence ID" value="NZ_CP036175.1"/>
</dbReference>
<comment type="caution">
    <text evidence="1">The sequence shown here is derived from an EMBL/GenBank/DDBJ whole genome shotgun (WGS) entry which is preliminary data.</text>
</comment>
<evidence type="ECO:0008006" key="3">
    <source>
        <dbReference type="Google" id="ProtNLM"/>
    </source>
</evidence>
<organism evidence="1 2">
    <name type="scientific">Klebsiella huaxiensis</name>
    <dbReference type="NCBI Taxonomy" id="2153354"/>
    <lineage>
        <taxon>Bacteria</taxon>
        <taxon>Pseudomonadati</taxon>
        <taxon>Pseudomonadota</taxon>
        <taxon>Gammaproteobacteria</taxon>
        <taxon>Enterobacterales</taxon>
        <taxon>Enterobacteriaceae</taxon>
        <taxon>Klebsiella/Raoultella group</taxon>
        <taxon>Klebsiella</taxon>
    </lineage>
</organism>
<sequence length="242" mass="25156">MTSYGSLINENSITGNGYVTQIVSAGEMKNTGTIATKNVAIINSLGNLNNGGIISNTPQMSVTAAGNLSNAGTIHATNLLSVTTNGNLNTTYNSSLNSSNQLTVTALGNIDNGGIQGHGATMNINNTVTSNSGHIKGDTLSLNTYLDMVNTGTLETKGDLTINTQNNGKLTNEGTIKAGNTLTLSAKQVVNAKSYKCGFLNLKTCTNNGTLTANKRILNSSHKYASNMGGNQNFKATEINTK</sequence>
<dbReference type="Pfam" id="PF05594">
    <property type="entry name" value="Fil_haemagg"/>
    <property type="match status" value="2"/>
</dbReference>
<keyword evidence="2" id="KW-1185">Reference proteome</keyword>
<evidence type="ECO:0000313" key="1">
    <source>
        <dbReference type="EMBL" id="MDG1642152.1"/>
    </source>
</evidence>
<evidence type="ECO:0000313" key="2">
    <source>
        <dbReference type="Proteomes" id="UP001075001"/>
    </source>
</evidence>
<accession>A0ABT6EEL7</accession>
<dbReference type="InterPro" id="IPR008619">
    <property type="entry name" value="Filamentous_hemagglutn_rpt"/>
</dbReference>
<gene>
    <name evidence="1" type="ORF">OXR69_009725</name>
</gene>
<proteinExistence type="predicted"/>
<protein>
    <recommendedName>
        <fullName evidence="3">Filamentous hemagglutinin</fullName>
    </recommendedName>
</protein>
<reference evidence="1" key="1">
    <citation type="submission" date="2023-03" db="EMBL/GenBank/DDBJ databases">
        <title>identification of new KPC variant in Klebsiella huaxiensis from the Hospital Sewage Samples in China.</title>
        <authorList>
            <person name="Wu Y."/>
        </authorList>
    </citation>
    <scope>NUCLEOTIDE SEQUENCE</scope>
    <source>
        <strain evidence="1">ZR-9</strain>
    </source>
</reference>
<dbReference type="EMBL" id="JAPQEX020000001">
    <property type="protein sequence ID" value="MDG1642152.1"/>
    <property type="molecule type" value="Genomic_DNA"/>
</dbReference>
<name>A0ABT6EEL7_9ENTR</name>